<dbReference type="InterPro" id="IPR051324">
    <property type="entry name" value="Stress/Tellurium_Resist"/>
</dbReference>
<dbReference type="InterPro" id="IPR027417">
    <property type="entry name" value="P-loop_NTPase"/>
</dbReference>
<dbReference type="Proteomes" id="UP000199341">
    <property type="component" value="Unassembled WGS sequence"/>
</dbReference>
<evidence type="ECO:0000259" key="3">
    <source>
        <dbReference type="Pfam" id="PF02342"/>
    </source>
</evidence>
<evidence type="ECO:0000256" key="1">
    <source>
        <dbReference type="ARBA" id="ARBA00008775"/>
    </source>
</evidence>
<evidence type="ECO:0000256" key="2">
    <source>
        <dbReference type="SAM" id="MobiDB-lite"/>
    </source>
</evidence>
<dbReference type="STRING" id="310781.SAMN05216259_105380"/>
<dbReference type="Gene3D" id="3.40.50.300">
    <property type="entry name" value="P-loop containing nucleotide triphosphate hydrolases"/>
    <property type="match status" value="1"/>
</dbReference>
<keyword evidence="5" id="KW-1185">Reference proteome</keyword>
<organism evidence="4 5">
    <name type="scientific">Actinacidiphila guanduensis</name>
    <dbReference type="NCBI Taxonomy" id="310781"/>
    <lineage>
        <taxon>Bacteria</taxon>
        <taxon>Bacillati</taxon>
        <taxon>Actinomycetota</taxon>
        <taxon>Actinomycetes</taxon>
        <taxon>Kitasatosporales</taxon>
        <taxon>Streptomycetaceae</taxon>
        <taxon>Actinacidiphila</taxon>
    </lineage>
</organism>
<dbReference type="OrthoDB" id="4495998at2"/>
<dbReference type="Gene3D" id="2.60.60.30">
    <property type="entry name" value="sav2460 like domains"/>
    <property type="match status" value="1"/>
</dbReference>
<evidence type="ECO:0000313" key="5">
    <source>
        <dbReference type="Proteomes" id="UP000199341"/>
    </source>
</evidence>
<feature type="domain" description="TerD" evidence="3">
    <location>
        <begin position="72"/>
        <end position="167"/>
    </location>
</feature>
<reference evidence="4 5" key="1">
    <citation type="submission" date="2016-10" db="EMBL/GenBank/DDBJ databases">
        <authorList>
            <person name="de Groot N.N."/>
        </authorList>
    </citation>
    <scope>NUCLEOTIDE SEQUENCE [LARGE SCALE GENOMIC DNA]</scope>
    <source>
        <strain evidence="4 5">CGMCC 4.2022</strain>
    </source>
</reference>
<dbReference type="AlphaFoldDB" id="A0A1H0DWZ1"/>
<gene>
    <name evidence="4" type="ORF">SAMN05216259_105380</name>
</gene>
<dbReference type="RefSeq" id="WP_093784640.1">
    <property type="nucleotide sequence ID" value="NZ_FNIE01000005.1"/>
</dbReference>
<feature type="compositionally biased region" description="Low complexity" evidence="2">
    <location>
        <begin position="252"/>
        <end position="261"/>
    </location>
</feature>
<accession>A0A1H0DWZ1</accession>
<name>A0A1H0DWZ1_9ACTN</name>
<dbReference type="CDD" id="cd06974">
    <property type="entry name" value="TerD_like"/>
    <property type="match status" value="1"/>
</dbReference>
<protein>
    <submittedName>
        <fullName evidence="4">TerD domain-containing protein</fullName>
    </submittedName>
</protein>
<feature type="compositionally biased region" description="Low complexity" evidence="2">
    <location>
        <begin position="298"/>
        <end position="310"/>
    </location>
</feature>
<sequence length="723" mass="73623">MTAELVRGQNHPLPGTRLEIRVSAGIPVVAAVTLADEQGRAVAAPGEAPEGAWLAHPGSPQLSGVEVPRQAAAEHRVAVDLGTMPQPVHRVHVLLALPPGRGPADFGAAPAPHLTVTRPDGTGIASYTITGLTSETALIALEVYRRQGAWRVRAVGQGYAGGLAALLLDQAVLEAPEVAARIHEAVTRAQPRSIPVPPSAGPADSRATQGEVATDGSASAAPTDSRPRRGASGGTVPAAADAEGTVPGVPGASSAAASTFSGGPGDAPPGGSPAQSGSASPGASRAASGGTVPGTGPSGAAAPGATPSGGIDYRHPRRRTVPAQGAAVPAGPADGGAEAPAGSSGGAPSGGGDAAPGGGPVAGDAAGWTMEERLHNQIWGMFEDLARSVAAYRSAEDFAQSRYEQELDRLLADPRTRGGPAAEAAREQAMAKQVALVDQARAVLDRDLAQLVAEAEVVEPALPPAFAGWENPSWHAYRVPQEPPLAVRLGSLSLPEAPELRIPLLVRLPLERGLWVDAGEDRRGALDTAVAVAARLLASYPAGGLTVHVLDPAGTGATAFAPLYAAGALVQPQPTPGPAGVGEVLQRLTERVDLVQMALRGGAADALPPGFDAAEQLLVVHEFPFGFDDRAVNQLRYLADEGHTVGVHVLLVADREDAAEYGPLLSPLWRATLRLTPLPSDHLADPWVGHAWTYEPPLVPPGSTILPQVLRHLAASPPATHGQ</sequence>
<proteinExistence type="inferred from homology"/>
<feature type="compositionally biased region" description="Gly residues" evidence="2">
    <location>
        <begin position="343"/>
        <end position="361"/>
    </location>
</feature>
<dbReference type="EMBL" id="FNIE01000005">
    <property type="protein sequence ID" value="SDN74531.1"/>
    <property type="molecule type" value="Genomic_DNA"/>
</dbReference>
<dbReference type="PANTHER" id="PTHR32097">
    <property type="entry name" value="CAMP-BINDING PROTEIN 1-RELATED"/>
    <property type="match status" value="1"/>
</dbReference>
<feature type="compositionally biased region" description="Low complexity" evidence="2">
    <location>
        <begin position="272"/>
        <end position="290"/>
    </location>
</feature>
<dbReference type="PANTHER" id="PTHR32097:SF4">
    <property type="entry name" value="GENERAL STRESS PROTEIN 16U"/>
    <property type="match status" value="1"/>
</dbReference>
<feature type="compositionally biased region" description="Low complexity" evidence="2">
    <location>
        <begin position="321"/>
        <end position="342"/>
    </location>
</feature>
<dbReference type="Pfam" id="PF02342">
    <property type="entry name" value="TerD"/>
    <property type="match status" value="1"/>
</dbReference>
<dbReference type="InterPro" id="IPR003325">
    <property type="entry name" value="TerD"/>
</dbReference>
<comment type="similarity">
    <text evidence="1">Belongs to the CAPAB/TerDEXZ family.</text>
</comment>
<evidence type="ECO:0000313" key="4">
    <source>
        <dbReference type="EMBL" id="SDN74531.1"/>
    </source>
</evidence>
<feature type="region of interest" description="Disordered" evidence="2">
    <location>
        <begin position="188"/>
        <end position="365"/>
    </location>
</feature>